<dbReference type="EMBL" id="CAUJNA010000328">
    <property type="protein sequence ID" value="CAJ1375538.1"/>
    <property type="molecule type" value="Genomic_DNA"/>
</dbReference>
<evidence type="ECO:0000313" key="2">
    <source>
        <dbReference type="Proteomes" id="UP001178507"/>
    </source>
</evidence>
<feature type="non-terminal residue" evidence="1">
    <location>
        <position position="1"/>
    </location>
</feature>
<name>A0AA36MPS1_9DINO</name>
<organism evidence="1 2">
    <name type="scientific">Effrenium voratum</name>
    <dbReference type="NCBI Taxonomy" id="2562239"/>
    <lineage>
        <taxon>Eukaryota</taxon>
        <taxon>Sar</taxon>
        <taxon>Alveolata</taxon>
        <taxon>Dinophyceae</taxon>
        <taxon>Suessiales</taxon>
        <taxon>Symbiodiniaceae</taxon>
        <taxon>Effrenium</taxon>
    </lineage>
</organism>
<keyword evidence="2" id="KW-1185">Reference proteome</keyword>
<reference evidence="1" key="1">
    <citation type="submission" date="2023-08" db="EMBL/GenBank/DDBJ databases">
        <authorList>
            <person name="Chen Y."/>
            <person name="Shah S."/>
            <person name="Dougan E. K."/>
            <person name="Thang M."/>
            <person name="Chan C."/>
        </authorList>
    </citation>
    <scope>NUCLEOTIDE SEQUENCE</scope>
</reference>
<protein>
    <submittedName>
        <fullName evidence="1">Uncharacterized protein</fullName>
    </submittedName>
</protein>
<evidence type="ECO:0000313" key="1">
    <source>
        <dbReference type="EMBL" id="CAJ1375538.1"/>
    </source>
</evidence>
<accession>A0AA36MPS1</accession>
<feature type="non-terminal residue" evidence="1">
    <location>
        <position position="65"/>
    </location>
</feature>
<dbReference type="AlphaFoldDB" id="A0AA36MPS1"/>
<proteinExistence type="predicted"/>
<sequence>PGVRTFARAQRARQSAARRRAGARQMATLQSTVDLQVPPGTGEDIFEVVVLCAVLCTVVVIPCVA</sequence>
<dbReference type="Proteomes" id="UP001178507">
    <property type="component" value="Unassembled WGS sequence"/>
</dbReference>
<comment type="caution">
    <text evidence="1">The sequence shown here is derived from an EMBL/GenBank/DDBJ whole genome shotgun (WGS) entry which is preliminary data.</text>
</comment>
<gene>
    <name evidence="1" type="ORF">EVOR1521_LOCUS4798</name>
</gene>